<dbReference type="AlphaFoldDB" id="A0A1Q3ATW1"/>
<evidence type="ECO:0000256" key="1">
    <source>
        <dbReference type="SAM" id="Phobius"/>
    </source>
</evidence>
<protein>
    <recommendedName>
        <fullName evidence="3">DUF7794 domain-containing protein</fullName>
    </recommendedName>
</protein>
<dbReference type="PANTHER" id="PTHR37735:SF1">
    <property type="entry name" value="OS08G0567000 PROTEIN"/>
    <property type="match status" value="1"/>
</dbReference>
<evidence type="ECO:0000256" key="2">
    <source>
        <dbReference type="SAM" id="SignalP"/>
    </source>
</evidence>
<reference evidence="5" key="1">
    <citation type="submission" date="2016-04" db="EMBL/GenBank/DDBJ databases">
        <title>Cephalotus genome sequencing.</title>
        <authorList>
            <person name="Fukushima K."/>
            <person name="Hasebe M."/>
            <person name="Fang X."/>
        </authorList>
    </citation>
    <scope>NUCLEOTIDE SEQUENCE [LARGE SCALE GENOMIC DNA]</scope>
    <source>
        <strain evidence="5">cv. St1</strain>
    </source>
</reference>
<dbReference type="STRING" id="3775.A0A1Q3ATW1"/>
<dbReference type="FunCoup" id="A0A1Q3ATW1">
    <property type="interactions" value="2009"/>
</dbReference>
<dbReference type="PANTHER" id="PTHR37735">
    <property type="entry name" value="OS08G0567000 PROTEIN"/>
    <property type="match status" value="1"/>
</dbReference>
<keyword evidence="2" id="KW-0732">Signal</keyword>
<evidence type="ECO:0000259" key="3">
    <source>
        <dbReference type="Pfam" id="PF25070"/>
    </source>
</evidence>
<dbReference type="InterPro" id="IPR056696">
    <property type="entry name" value="DUF7794"/>
</dbReference>
<keyword evidence="5" id="KW-1185">Reference proteome</keyword>
<feature type="domain" description="DUF7794" evidence="3">
    <location>
        <begin position="27"/>
        <end position="293"/>
    </location>
</feature>
<organism evidence="4 5">
    <name type="scientific">Cephalotus follicularis</name>
    <name type="common">Albany pitcher plant</name>
    <dbReference type="NCBI Taxonomy" id="3775"/>
    <lineage>
        <taxon>Eukaryota</taxon>
        <taxon>Viridiplantae</taxon>
        <taxon>Streptophyta</taxon>
        <taxon>Embryophyta</taxon>
        <taxon>Tracheophyta</taxon>
        <taxon>Spermatophyta</taxon>
        <taxon>Magnoliopsida</taxon>
        <taxon>eudicotyledons</taxon>
        <taxon>Gunneridae</taxon>
        <taxon>Pentapetalae</taxon>
        <taxon>rosids</taxon>
        <taxon>fabids</taxon>
        <taxon>Oxalidales</taxon>
        <taxon>Cephalotaceae</taxon>
        <taxon>Cephalotus</taxon>
    </lineage>
</organism>
<dbReference type="GO" id="GO:0012505">
    <property type="term" value="C:endomembrane system"/>
    <property type="evidence" value="ECO:0007669"/>
    <property type="project" value="TreeGrafter"/>
</dbReference>
<sequence>MDVIIRRVFSSLLIFSFLLFQSQGEASGSVFFIDSPTHQYFRSPSTNYDVKSQSMLAPEVGAAVSVLLGFAPPPTLSTTGSFKLNEILMPNPFDRPHAVFMLEVTGIDETQLLVDPENSFLSNALSSKITLGSDKADILLPGEDEVSVISLDEAVANFTDKEIRDFASWLGGSYASDAVEPLKGELTIPLAKDVNFNLRISKTVDRKFLASLLSLVHNVKRAIQMHKDFSQGTQRHAELLMGCFHGIKTLQEQYGPLGVTQKGLGLLIATLSKIFDSLQTEYKGQIVGVIFCSGPSAPESEMMLNTLFTSPASPRWLAEEEGSPSALVPEVILVRRTVAWLTGIILLIATLLGIYFLLNMPLTRDTLLYSNVKLD</sequence>
<evidence type="ECO:0000313" key="5">
    <source>
        <dbReference type="Proteomes" id="UP000187406"/>
    </source>
</evidence>
<evidence type="ECO:0000313" key="4">
    <source>
        <dbReference type="EMBL" id="GAV59012.1"/>
    </source>
</evidence>
<dbReference type="Proteomes" id="UP000187406">
    <property type="component" value="Unassembled WGS sequence"/>
</dbReference>
<dbReference type="OrthoDB" id="1928130at2759"/>
<accession>A0A1Q3ATW1</accession>
<gene>
    <name evidence="4" type="ORF">CFOL_v3_02545</name>
</gene>
<comment type="caution">
    <text evidence="4">The sequence shown here is derived from an EMBL/GenBank/DDBJ whole genome shotgun (WGS) entry which is preliminary data.</text>
</comment>
<keyword evidence="1" id="KW-1133">Transmembrane helix</keyword>
<keyword evidence="1" id="KW-0472">Membrane</keyword>
<feature type="transmembrane region" description="Helical" evidence="1">
    <location>
        <begin position="338"/>
        <end position="358"/>
    </location>
</feature>
<dbReference type="EMBL" id="BDDD01000092">
    <property type="protein sequence ID" value="GAV59012.1"/>
    <property type="molecule type" value="Genomic_DNA"/>
</dbReference>
<feature type="signal peptide" evidence="2">
    <location>
        <begin position="1"/>
        <end position="24"/>
    </location>
</feature>
<proteinExistence type="predicted"/>
<feature type="chain" id="PRO_5012456354" description="DUF7794 domain-containing protein" evidence="2">
    <location>
        <begin position="25"/>
        <end position="375"/>
    </location>
</feature>
<dbReference type="Pfam" id="PF25070">
    <property type="entry name" value="DUF7794"/>
    <property type="match status" value="1"/>
</dbReference>
<name>A0A1Q3ATW1_CEPFO</name>
<dbReference type="InParanoid" id="A0A1Q3ATW1"/>
<keyword evidence="1" id="KW-0812">Transmembrane</keyword>